<dbReference type="Gene3D" id="3.30.110.170">
    <property type="entry name" value="Protein of unknown function (DUF541), domain 1"/>
    <property type="match status" value="1"/>
</dbReference>
<dbReference type="AlphaFoldDB" id="A0A6B3RQ35"/>
<comment type="caution">
    <text evidence="2">The sequence shown here is derived from an EMBL/GenBank/DDBJ whole genome shotgun (WGS) entry which is preliminary data.</text>
</comment>
<sequence length="234" mass="23800">MRILHAALIASLLSATVLTPALAQSGPSLPQITVTGEGVVDGVPDIATLSLGVTTMGDTAAAAMAANTASLDAVMARLKAAGIADRDMQTTNLSINPNWTGYDNGTRQRIDGYTASNQLTVRIRDLDGLGAVLDAAIQDGANTLNGLSFGLSEPRPAMDAARKAAVEDARARATLLVEAAGAKLGRIVSISEGGGYSVPQPMFRQSAEAVGAVPVAAGEVATSASVTIVFEINQ</sequence>
<evidence type="ECO:0000313" key="3">
    <source>
        <dbReference type="Proteomes" id="UP000481421"/>
    </source>
</evidence>
<organism evidence="2 3">
    <name type="scientific">Pseudotabrizicola algicola</name>
    <dbReference type="NCBI Taxonomy" id="2709381"/>
    <lineage>
        <taxon>Bacteria</taxon>
        <taxon>Pseudomonadati</taxon>
        <taxon>Pseudomonadota</taxon>
        <taxon>Alphaproteobacteria</taxon>
        <taxon>Rhodobacterales</taxon>
        <taxon>Paracoccaceae</taxon>
        <taxon>Pseudotabrizicola</taxon>
    </lineage>
</organism>
<dbReference type="InterPro" id="IPR052022">
    <property type="entry name" value="26kDa_periplasmic_antigen"/>
</dbReference>
<keyword evidence="1" id="KW-0732">Signal</keyword>
<evidence type="ECO:0000256" key="1">
    <source>
        <dbReference type="SAM" id="SignalP"/>
    </source>
</evidence>
<keyword evidence="3" id="KW-1185">Reference proteome</keyword>
<dbReference type="InterPro" id="IPR007497">
    <property type="entry name" value="SIMPL/DUF541"/>
</dbReference>
<gene>
    <name evidence="2" type="ORF">G3572_14210</name>
</gene>
<dbReference type="EMBL" id="JAAIKE010000004">
    <property type="protein sequence ID" value="NEX47363.1"/>
    <property type="molecule type" value="Genomic_DNA"/>
</dbReference>
<name>A0A6B3RQ35_9RHOB</name>
<proteinExistence type="predicted"/>
<dbReference type="PANTHER" id="PTHR34387">
    <property type="entry name" value="SLR1258 PROTEIN"/>
    <property type="match status" value="1"/>
</dbReference>
<dbReference type="GO" id="GO:0006974">
    <property type="term" value="P:DNA damage response"/>
    <property type="evidence" value="ECO:0007669"/>
    <property type="project" value="TreeGrafter"/>
</dbReference>
<dbReference type="RefSeq" id="WP_164612997.1">
    <property type="nucleotide sequence ID" value="NZ_JAAIKE010000004.1"/>
</dbReference>
<accession>A0A6B3RQ35</accession>
<dbReference type="Proteomes" id="UP000481421">
    <property type="component" value="Unassembled WGS sequence"/>
</dbReference>
<protein>
    <submittedName>
        <fullName evidence="2">SIMPL domain-containing protein</fullName>
    </submittedName>
</protein>
<dbReference type="Gene3D" id="3.30.70.2970">
    <property type="entry name" value="Protein of unknown function (DUF541), domain 2"/>
    <property type="match status" value="1"/>
</dbReference>
<evidence type="ECO:0000313" key="2">
    <source>
        <dbReference type="EMBL" id="NEX47363.1"/>
    </source>
</evidence>
<feature type="chain" id="PRO_5025586057" evidence="1">
    <location>
        <begin position="24"/>
        <end position="234"/>
    </location>
</feature>
<reference evidence="2 3" key="1">
    <citation type="submission" date="2020-02" db="EMBL/GenBank/DDBJ databases">
        <title>Rhodobacter algicola sp. nov., isolated from microalga culture.</title>
        <authorList>
            <person name="Park C.-Y."/>
        </authorList>
    </citation>
    <scope>NUCLEOTIDE SEQUENCE [LARGE SCALE GENOMIC DNA]</scope>
    <source>
        <strain evidence="2 3">ETT8</strain>
    </source>
</reference>
<dbReference type="PANTHER" id="PTHR34387:SF1">
    <property type="entry name" value="PERIPLASMIC IMMUNOGENIC PROTEIN"/>
    <property type="match status" value="1"/>
</dbReference>
<dbReference type="Pfam" id="PF04402">
    <property type="entry name" value="SIMPL"/>
    <property type="match status" value="1"/>
</dbReference>
<feature type="signal peptide" evidence="1">
    <location>
        <begin position="1"/>
        <end position="23"/>
    </location>
</feature>